<feature type="transmembrane region" description="Helical" evidence="9">
    <location>
        <begin position="351"/>
        <end position="371"/>
    </location>
</feature>
<dbReference type="PANTHER" id="PTHR12726:SF0">
    <property type="entry name" value="CERAMIDE GLUCOSYLTRANSFERASE"/>
    <property type="match status" value="1"/>
</dbReference>
<evidence type="ECO:0000256" key="4">
    <source>
        <dbReference type="ARBA" id="ARBA00022676"/>
    </source>
</evidence>
<accession>A0ABU5E7D9</accession>
<evidence type="ECO:0000256" key="3">
    <source>
        <dbReference type="ARBA" id="ARBA00004991"/>
    </source>
</evidence>
<dbReference type="InterPro" id="IPR025993">
    <property type="entry name" value="Ceramide_glucosylTrfase"/>
</dbReference>
<dbReference type="SUPFAM" id="SSF53448">
    <property type="entry name" value="Nucleotide-diphospho-sugar transferases"/>
    <property type="match status" value="1"/>
</dbReference>
<evidence type="ECO:0000256" key="2">
    <source>
        <dbReference type="ARBA" id="ARBA00004760"/>
    </source>
</evidence>
<evidence type="ECO:0000313" key="10">
    <source>
        <dbReference type="EMBL" id="MDY0882210.1"/>
    </source>
</evidence>
<keyword evidence="4" id="KW-0328">Glycosyltransferase</keyword>
<name>A0ABU5E7D9_9PROT</name>
<comment type="subcellular location">
    <subcellularLocation>
        <location evidence="1">Membrane</location>
        <topology evidence="1">Multi-pass membrane protein</topology>
    </subcellularLocation>
</comment>
<evidence type="ECO:0000256" key="1">
    <source>
        <dbReference type="ARBA" id="ARBA00004141"/>
    </source>
</evidence>
<evidence type="ECO:0000313" key="11">
    <source>
        <dbReference type="Proteomes" id="UP001279642"/>
    </source>
</evidence>
<proteinExistence type="predicted"/>
<organism evidence="10 11">
    <name type="scientific">Dongia soli</name>
    <dbReference type="NCBI Taxonomy" id="600628"/>
    <lineage>
        <taxon>Bacteria</taxon>
        <taxon>Pseudomonadati</taxon>
        <taxon>Pseudomonadota</taxon>
        <taxon>Alphaproteobacteria</taxon>
        <taxon>Rhodospirillales</taxon>
        <taxon>Dongiaceae</taxon>
        <taxon>Dongia</taxon>
    </lineage>
</organism>
<reference evidence="10 11" key="1">
    <citation type="journal article" date="2016" name="Antonie Van Leeuwenhoek">
        <title>Dongia soli sp. nov., isolated from soil from Dokdo, Korea.</title>
        <authorList>
            <person name="Kim D.U."/>
            <person name="Lee H."/>
            <person name="Kim H."/>
            <person name="Kim S.G."/>
            <person name="Ka J.O."/>
        </authorList>
    </citation>
    <scope>NUCLEOTIDE SEQUENCE [LARGE SCALE GENOMIC DNA]</scope>
    <source>
        <strain evidence="10 11">D78</strain>
    </source>
</reference>
<dbReference type="Proteomes" id="UP001279642">
    <property type="component" value="Unassembled WGS sequence"/>
</dbReference>
<comment type="caution">
    <text evidence="10">The sequence shown here is derived from an EMBL/GenBank/DDBJ whole genome shotgun (WGS) entry which is preliminary data.</text>
</comment>
<dbReference type="Gene3D" id="3.90.550.10">
    <property type="entry name" value="Spore Coat Polysaccharide Biosynthesis Protein SpsA, Chain A"/>
    <property type="match status" value="1"/>
</dbReference>
<dbReference type="PANTHER" id="PTHR12726">
    <property type="entry name" value="CERAMIDE GLUCOSYLTRANSFERASE"/>
    <property type="match status" value="1"/>
</dbReference>
<evidence type="ECO:0000256" key="8">
    <source>
        <dbReference type="ARBA" id="ARBA00023136"/>
    </source>
</evidence>
<keyword evidence="6 9" id="KW-0812">Transmembrane</keyword>
<keyword evidence="11" id="KW-1185">Reference proteome</keyword>
<feature type="transmembrane region" description="Helical" evidence="9">
    <location>
        <begin position="15"/>
        <end position="37"/>
    </location>
</feature>
<dbReference type="EMBL" id="JAXCLW010000001">
    <property type="protein sequence ID" value="MDY0882210.1"/>
    <property type="molecule type" value="Genomic_DNA"/>
</dbReference>
<evidence type="ECO:0000256" key="9">
    <source>
        <dbReference type="SAM" id="Phobius"/>
    </source>
</evidence>
<evidence type="ECO:0000256" key="7">
    <source>
        <dbReference type="ARBA" id="ARBA00022989"/>
    </source>
</evidence>
<keyword evidence="5" id="KW-0808">Transferase</keyword>
<dbReference type="InterPro" id="IPR017835">
    <property type="entry name" value="Hopen-assoc_HpnI"/>
</dbReference>
<comment type="pathway">
    <text evidence="2">Lipid metabolism; sphingolipid metabolism.</text>
</comment>
<keyword evidence="8 9" id="KW-0472">Membrane</keyword>
<sequence length="390" mass="42924">MQIDSDLVAMIITNVGWACFIIAGVGSIYTLAAAILVRRFFRHEIADPQEFPPVSILKPLHGDEFGLAKNLEALCLLDYPGPFQIVFGVQDPYDPAIQHVENLRRAFPHIDICLVVDVREHGANRKVSNLINLMREVRHDLLVLADSDIGIDRAYLRQIVAELVKPEIGLVTCLYRGRPTTGLWPRLSAMAIEYSFMPSVVLGLSIGLARPCFGSTMVLRRAVLQEIGGFEAFADHLADDNAIGEAVRHRGYKVSIPPMAVTHLCSEQSLRELLIHEMRWARTIRAIAGRGFAGTIITHPFPFALLGAAAMGLSVPTAGAVAAVLGCRLILGRLVDEALGGKTAGWWLMPVRDMLSFAVFCASFFVGSVTWRGRRFHVRADGMLLPVEEH</sequence>
<dbReference type="RefSeq" id="WP_320507237.1">
    <property type="nucleotide sequence ID" value="NZ_JAXCLW010000001.1"/>
</dbReference>
<dbReference type="Pfam" id="PF13506">
    <property type="entry name" value="Glyco_transf_21"/>
    <property type="match status" value="1"/>
</dbReference>
<dbReference type="NCBIfam" id="TIGR03472">
    <property type="entry name" value="HpnI"/>
    <property type="match status" value="1"/>
</dbReference>
<protein>
    <submittedName>
        <fullName evidence="10">Bacteriohopanetetrol glucosamine biosynthesis glycosyltransferase HpnI</fullName>
    </submittedName>
</protein>
<dbReference type="CDD" id="cd02520">
    <property type="entry name" value="Glucosylceramide_synthase"/>
    <property type="match status" value="1"/>
</dbReference>
<evidence type="ECO:0000256" key="5">
    <source>
        <dbReference type="ARBA" id="ARBA00022679"/>
    </source>
</evidence>
<evidence type="ECO:0000256" key="6">
    <source>
        <dbReference type="ARBA" id="ARBA00022692"/>
    </source>
</evidence>
<comment type="pathway">
    <text evidence="3">Sphingolipid metabolism.</text>
</comment>
<keyword evidence="7 9" id="KW-1133">Transmembrane helix</keyword>
<gene>
    <name evidence="10" type="primary">hpnI</name>
    <name evidence="10" type="ORF">SMD27_05100</name>
</gene>
<dbReference type="InterPro" id="IPR029044">
    <property type="entry name" value="Nucleotide-diphossugar_trans"/>
</dbReference>